<feature type="transmembrane region" description="Helical" evidence="1">
    <location>
        <begin position="74"/>
        <end position="92"/>
    </location>
</feature>
<sequence length="229" mass="26503">MMMNYFFRYVEDGQTSIQMPWVWFGLFIATLIVYRFRTNEKLLTTLIVLGLGTQGLMLYWYLGNPKLFLMEGLPLYHCRIAAIMTGIGYFTHRPKLTKFFAWLGLVGALVAFSVPDPSPYLWPHVSNITYIGNHVLLILIGMMVLSQEKVALEWHRVLAYSVTMNIVIVIFNQILGYNYSYLQELPPALNFQVPMLAIFSVMTALMVGVIYGLDRQLTYRQQHHIILYT</sequence>
<protein>
    <submittedName>
        <fullName evidence="2">TIGR02206 family membrane protein</fullName>
    </submittedName>
</protein>
<name>A0AB74TS22_9LACT</name>
<feature type="transmembrane region" description="Helical" evidence="1">
    <location>
        <begin position="99"/>
        <end position="115"/>
    </location>
</feature>
<dbReference type="Pfam" id="PF14808">
    <property type="entry name" value="TMEM164"/>
    <property type="match status" value="1"/>
</dbReference>
<feature type="transmembrane region" description="Helical" evidence="1">
    <location>
        <begin position="127"/>
        <end position="145"/>
    </location>
</feature>
<dbReference type="KEGG" id="dst:VUQ06_06265"/>
<feature type="transmembrane region" description="Helical" evidence="1">
    <location>
        <begin position="20"/>
        <end position="36"/>
    </location>
</feature>
<dbReference type="InterPro" id="IPR011737">
    <property type="entry name" value="CHP02206_TP0381"/>
</dbReference>
<dbReference type="NCBIfam" id="TIGR02206">
    <property type="entry name" value="intg_mem_TP0381"/>
    <property type="match status" value="1"/>
</dbReference>
<dbReference type="RefSeq" id="WP_347300120.1">
    <property type="nucleotide sequence ID" value="NZ_CP142433.1"/>
</dbReference>
<proteinExistence type="predicted"/>
<evidence type="ECO:0000313" key="3">
    <source>
        <dbReference type="EMBL" id="XBC49104.1"/>
    </source>
</evidence>
<keyword evidence="1" id="KW-1133">Transmembrane helix</keyword>
<feature type="transmembrane region" description="Helical" evidence="1">
    <location>
        <begin position="43"/>
        <end position="62"/>
    </location>
</feature>
<keyword evidence="1" id="KW-0812">Transmembrane</keyword>
<feature type="transmembrane region" description="Helical" evidence="1">
    <location>
        <begin position="191"/>
        <end position="213"/>
    </location>
</feature>
<organism evidence="2">
    <name type="scientific">Dolosigranulum savutiense</name>
    <dbReference type="NCBI Taxonomy" id="3110288"/>
    <lineage>
        <taxon>Bacteria</taxon>
        <taxon>Bacillati</taxon>
        <taxon>Bacillota</taxon>
        <taxon>Bacilli</taxon>
        <taxon>Lactobacillales</taxon>
        <taxon>Carnobacteriaceae</taxon>
        <taxon>Dolosigranulum</taxon>
    </lineage>
</organism>
<dbReference type="EMBL" id="CP142433">
    <property type="protein sequence ID" value="XBC45671.1"/>
    <property type="molecule type" value="Genomic_DNA"/>
</dbReference>
<reference evidence="2" key="1">
    <citation type="submission" date="2023-12" db="EMBL/GenBank/DDBJ databases">
        <title>Dolosigranulum savutii sp. nov. isolated from human upper respiratory samples collected in Botswana.</title>
        <authorList>
            <person name="Kelly M.S."/>
        </authorList>
    </citation>
    <scope>NUCLEOTIDE SEQUENCE</scope>
    <source>
        <strain evidence="3">MSK294</strain>
        <strain evidence="2">MSK433</strain>
    </source>
</reference>
<keyword evidence="1" id="KW-0472">Membrane</keyword>
<dbReference type="EMBL" id="CP142435">
    <property type="protein sequence ID" value="XBC49104.1"/>
    <property type="molecule type" value="Genomic_DNA"/>
</dbReference>
<feature type="transmembrane region" description="Helical" evidence="1">
    <location>
        <begin position="157"/>
        <end position="179"/>
    </location>
</feature>
<gene>
    <name evidence="3" type="ORF">VUQ06_06265</name>
    <name evidence="2" type="ORF">VUQ08_07385</name>
</gene>
<dbReference type="AlphaFoldDB" id="A0AB74TS22"/>
<accession>A0AB74TS22</accession>
<evidence type="ECO:0000313" key="2">
    <source>
        <dbReference type="EMBL" id="XBC45671.1"/>
    </source>
</evidence>
<evidence type="ECO:0000256" key="1">
    <source>
        <dbReference type="SAM" id="Phobius"/>
    </source>
</evidence>